<organism evidence="1">
    <name type="scientific">Marseillevirus LCMAC101</name>
    <dbReference type="NCBI Taxonomy" id="2506602"/>
    <lineage>
        <taxon>Viruses</taxon>
        <taxon>Varidnaviria</taxon>
        <taxon>Bamfordvirae</taxon>
        <taxon>Nucleocytoviricota</taxon>
        <taxon>Megaviricetes</taxon>
        <taxon>Pimascovirales</taxon>
        <taxon>Pimascovirales incertae sedis</taxon>
        <taxon>Marseilleviridae</taxon>
    </lineage>
</organism>
<reference evidence="1" key="1">
    <citation type="journal article" date="2019" name="MBio">
        <title>Virus Genomes from Deep Sea Sediments Expand the Ocean Megavirome and Support Independent Origins of Viral Gigantism.</title>
        <authorList>
            <person name="Backstrom D."/>
            <person name="Yutin N."/>
            <person name="Jorgensen S.L."/>
            <person name="Dharamshi J."/>
            <person name="Homa F."/>
            <person name="Zaremba-Niedwiedzka K."/>
            <person name="Spang A."/>
            <person name="Wolf Y.I."/>
            <person name="Koonin E.V."/>
            <person name="Ettema T.J."/>
        </authorList>
    </citation>
    <scope>NUCLEOTIDE SEQUENCE</scope>
</reference>
<proteinExistence type="predicted"/>
<dbReference type="EMBL" id="MK500327">
    <property type="protein sequence ID" value="QBK85472.1"/>
    <property type="molecule type" value="Genomic_DNA"/>
</dbReference>
<accession>A0A481YQK6</accession>
<protein>
    <submittedName>
        <fullName evidence="1">Uncharacterized protein</fullName>
    </submittedName>
</protein>
<name>A0A481YQK6_9VIRU</name>
<gene>
    <name evidence="1" type="ORF">LCMAC101_00590</name>
</gene>
<sequence>METEEVACSCEEATENIAFSCDTCNKINEIEHLVEKIYCTCDIDNPQHIIIMKSLPGEGTICNMIYCGDPCFFCVGKKYGISDQERYDANRMYTSLLKDKKEEMKNALFQHWEAGSDTKEIFARYEADIPIIQCMPE</sequence>
<evidence type="ECO:0000313" key="1">
    <source>
        <dbReference type="EMBL" id="QBK85472.1"/>
    </source>
</evidence>